<feature type="transmembrane region" description="Helical" evidence="8">
    <location>
        <begin position="106"/>
        <end position="125"/>
    </location>
</feature>
<dbReference type="GO" id="GO:0016763">
    <property type="term" value="F:pentosyltransferase activity"/>
    <property type="evidence" value="ECO:0007669"/>
    <property type="project" value="TreeGrafter"/>
</dbReference>
<dbReference type="Proteomes" id="UP000216225">
    <property type="component" value="Unassembled WGS sequence"/>
</dbReference>
<keyword evidence="6 8" id="KW-1133">Transmembrane helix</keyword>
<evidence type="ECO:0000256" key="8">
    <source>
        <dbReference type="SAM" id="Phobius"/>
    </source>
</evidence>
<evidence type="ECO:0000313" key="10">
    <source>
        <dbReference type="EMBL" id="RKJ98412.1"/>
    </source>
</evidence>
<evidence type="ECO:0000256" key="2">
    <source>
        <dbReference type="ARBA" id="ARBA00022475"/>
    </source>
</evidence>
<evidence type="ECO:0000256" key="4">
    <source>
        <dbReference type="ARBA" id="ARBA00022679"/>
    </source>
</evidence>
<dbReference type="PANTHER" id="PTHR33908">
    <property type="entry name" value="MANNOSYLTRANSFERASE YKCB-RELATED"/>
    <property type="match status" value="1"/>
</dbReference>
<name>A0A420KEP8_9BURK</name>
<dbReference type="InterPro" id="IPR050297">
    <property type="entry name" value="LipidA_mod_glycosyltrf_83"/>
</dbReference>
<evidence type="ECO:0000256" key="5">
    <source>
        <dbReference type="ARBA" id="ARBA00022692"/>
    </source>
</evidence>
<dbReference type="GO" id="GO:0005886">
    <property type="term" value="C:plasma membrane"/>
    <property type="evidence" value="ECO:0007669"/>
    <property type="project" value="UniProtKB-SubCell"/>
</dbReference>
<keyword evidence="4 10" id="KW-0808">Transferase</keyword>
<feature type="transmembrane region" description="Helical" evidence="8">
    <location>
        <begin position="131"/>
        <end position="151"/>
    </location>
</feature>
<evidence type="ECO:0000256" key="7">
    <source>
        <dbReference type="ARBA" id="ARBA00023136"/>
    </source>
</evidence>
<keyword evidence="3" id="KW-0328">Glycosyltransferase</keyword>
<feature type="transmembrane region" description="Helical" evidence="8">
    <location>
        <begin position="182"/>
        <end position="212"/>
    </location>
</feature>
<dbReference type="PANTHER" id="PTHR33908:SF11">
    <property type="entry name" value="MEMBRANE PROTEIN"/>
    <property type="match status" value="1"/>
</dbReference>
<feature type="transmembrane region" description="Helical" evidence="8">
    <location>
        <begin position="305"/>
        <end position="323"/>
    </location>
</feature>
<dbReference type="GO" id="GO:0009103">
    <property type="term" value="P:lipopolysaccharide biosynthetic process"/>
    <property type="evidence" value="ECO:0007669"/>
    <property type="project" value="UniProtKB-ARBA"/>
</dbReference>
<feature type="transmembrane region" description="Helical" evidence="8">
    <location>
        <begin position="330"/>
        <end position="348"/>
    </location>
</feature>
<evidence type="ECO:0000256" key="6">
    <source>
        <dbReference type="ARBA" id="ARBA00022989"/>
    </source>
</evidence>
<keyword evidence="2" id="KW-1003">Cell membrane</keyword>
<evidence type="ECO:0000259" key="9">
    <source>
        <dbReference type="Pfam" id="PF13231"/>
    </source>
</evidence>
<keyword evidence="5 8" id="KW-0812">Transmembrane</keyword>
<accession>A0A420KEP8</accession>
<evidence type="ECO:0000313" key="11">
    <source>
        <dbReference type="Proteomes" id="UP000216225"/>
    </source>
</evidence>
<sequence>MPGTDWRSIGRQERLLAWALVLACVLLLFAQAPHGGAFYWSDSPRHALNGVFVMDLIKAMPLDDPTGYAYRYYAQYPALTILFYPPLFYAISAPFYAVFGVSQETALLVVALHYAALGLGCWRLARYWLPAGPSLAFAVLVLWLPEVAFWGRQVMLEVPAFAFQAWSAVAVMAYLRGGHVKWLYLGAALLVLGMYTKISVGYMGVVYAILVLQRDGWATLRNRHHWWVALLVVVGLLPLAVLTLKFGQANVQSVAGVADAVASRASWQGWVWYLQQIPSQVGWPLTALGLTGAAMAAWQRMPGLNFWWIGLALGYLFFSSIDLKEARHSVFLLPTVVFFAVLLLHTLIPLRLGRWSVAALVLLVFATAGLTAWTRPVFYVQGYAQAAAEVARLAPHDSTVLFSGYRDGSFVFNMRAREDRRDLHVMRADKLLLGVAVRRELGVEQKGLTETEIADAINANGVHYVVMQPGFWTDLEAMQRFERVMASNQFEQVARIATLANYPAHETQLVVYRNKGQVAPRRPGADIELKIINRRISAD</sequence>
<dbReference type="InterPro" id="IPR038731">
    <property type="entry name" value="RgtA/B/C-like"/>
</dbReference>
<dbReference type="RefSeq" id="WP_094434437.1">
    <property type="nucleotide sequence ID" value="NZ_NKDB02000001.1"/>
</dbReference>
<comment type="caution">
    <text evidence="10">The sequence shown here is derived from an EMBL/GenBank/DDBJ whole genome shotgun (WGS) entry which is preliminary data.</text>
</comment>
<dbReference type="AlphaFoldDB" id="A0A420KEP8"/>
<feature type="transmembrane region" description="Helical" evidence="8">
    <location>
        <begin position="224"/>
        <end position="244"/>
    </location>
</feature>
<proteinExistence type="predicted"/>
<comment type="subcellular location">
    <subcellularLocation>
        <location evidence="1">Cell membrane</location>
        <topology evidence="1">Multi-pass membrane protein</topology>
    </subcellularLocation>
</comment>
<keyword evidence="7 8" id="KW-0472">Membrane</keyword>
<feature type="transmembrane region" description="Helical" evidence="8">
    <location>
        <begin position="81"/>
        <end position="99"/>
    </location>
</feature>
<reference evidence="10 11" key="1">
    <citation type="submission" date="2018-09" db="EMBL/GenBank/DDBJ databases">
        <title>Genome comparison of Alicycliphilus sp. BQ1, a polyurethanolytic bacterium, with its closest phylogenetic relatives Alicycliphilus denitrificans BC and K601, unable to attack polyurethane.</title>
        <authorList>
            <person name="Loza-Tavera H."/>
            <person name="Lozano L."/>
            <person name="Cevallos M."/>
            <person name="Maya-Lucas O."/>
            <person name="Garcia-Mena J."/>
            <person name="Hernandez J."/>
        </authorList>
    </citation>
    <scope>NUCLEOTIDE SEQUENCE [LARGE SCALE GENOMIC DNA]</scope>
    <source>
        <strain evidence="10 11">BQ1</strain>
    </source>
</reference>
<dbReference type="EMBL" id="NKDB02000001">
    <property type="protein sequence ID" value="RKJ98412.1"/>
    <property type="molecule type" value="Genomic_DNA"/>
</dbReference>
<feature type="transmembrane region" description="Helical" evidence="8">
    <location>
        <begin position="354"/>
        <end position="373"/>
    </location>
</feature>
<dbReference type="Pfam" id="PF13231">
    <property type="entry name" value="PMT_2"/>
    <property type="match status" value="1"/>
</dbReference>
<evidence type="ECO:0000256" key="1">
    <source>
        <dbReference type="ARBA" id="ARBA00004651"/>
    </source>
</evidence>
<protein>
    <submittedName>
        <fullName evidence="10">4-amino-4-deoxy-L-arabinose transferase</fullName>
    </submittedName>
</protein>
<evidence type="ECO:0000256" key="3">
    <source>
        <dbReference type="ARBA" id="ARBA00022676"/>
    </source>
</evidence>
<feature type="domain" description="Glycosyltransferase RgtA/B/C/D-like" evidence="9">
    <location>
        <begin position="85"/>
        <end position="239"/>
    </location>
</feature>
<feature type="transmembrane region" description="Helical" evidence="8">
    <location>
        <begin position="158"/>
        <end position="176"/>
    </location>
</feature>
<organism evidence="10 11">
    <name type="scientific">Alicycliphilus denitrificans</name>
    <dbReference type="NCBI Taxonomy" id="179636"/>
    <lineage>
        <taxon>Bacteria</taxon>
        <taxon>Pseudomonadati</taxon>
        <taxon>Pseudomonadota</taxon>
        <taxon>Betaproteobacteria</taxon>
        <taxon>Burkholderiales</taxon>
        <taxon>Comamonadaceae</taxon>
        <taxon>Alicycliphilus</taxon>
    </lineage>
</organism>
<gene>
    <name evidence="10" type="ORF">CE154_001170</name>
</gene>